<protein>
    <submittedName>
        <fullName evidence="1">Uncharacterized protein</fullName>
    </submittedName>
</protein>
<gene>
    <name evidence="1" type="ORF">BaRGS_00008979</name>
</gene>
<organism evidence="1 2">
    <name type="scientific">Batillaria attramentaria</name>
    <dbReference type="NCBI Taxonomy" id="370345"/>
    <lineage>
        <taxon>Eukaryota</taxon>
        <taxon>Metazoa</taxon>
        <taxon>Spiralia</taxon>
        <taxon>Lophotrochozoa</taxon>
        <taxon>Mollusca</taxon>
        <taxon>Gastropoda</taxon>
        <taxon>Caenogastropoda</taxon>
        <taxon>Sorbeoconcha</taxon>
        <taxon>Cerithioidea</taxon>
        <taxon>Batillariidae</taxon>
        <taxon>Batillaria</taxon>
    </lineage>
</organism>
<accession>A0ABD0LL45</accession>
<dbReference type="EMBL" id="JACVVK020000041">
    <property type="protein sequence ID" value="KAK7499888.1"/>
    <property type="molecule type" value="Genomic_DNA"/>
</dbReference>
<reference evidence="1 2" key="1">
    <citation type="journal article" date="2023" name="Sci. Data">
        <title>Genome assembly of the Korean intertidal mud-creeper Batillaria attramentaria.</title>
        <authorList>
            <person name="Patra A.K."/>
            <person name="Ho P.T."/>
            <person name="Jun S."/>
            <person name="Lee S.J."/>
            <person name="Kim Y."/>
            <person name="Won Y.J."/>
        </authorList>
    </citation>
    <scope>NUCLEOTIDE SEQUENCE [LARGE SCALE GENOMIC DNA]</scope>
    <source>
        <strain evidence="1">Wonlab-2016</strain>
    </source>
</reference>
<feature type="non-terminal residue" evidence="1">
    <location>
        <position position="1"/>
    </location>
</feature>
<evidence type="ECO:0000313" key="1">
    <source>
        <dbReference type="EMBL" id="KAK7499888.1"/>
    </source>
</evidence>
<sequence length="90" mass="10047">SSFPSVVAIPRNIRSETSSADFNRCTWGVIKPSALKRRQLVRDRPYPPELDSNTVLHVLYTGVYGVELYGRICGRACQPDLSQSPAHNQC</sequence>
<evidence type="ECO:0000313" key="2">
    <source>
        <dbReference type="Proteomes" id="UP001519460"/>
    </source>
</evidence>
<dbReference type="Proteomes" id="UP001519460">
    <property type="component" value="Unassembled WGS sequence"/>
</dbReference>
<dbReference type="AlphaFoldDB" id="A0ABD0LL45"/>
<name>A0ABD0LL45_9CAEN</name>
<proteinExistence type="predicted"/>
<comment type="caution">
    <text evidence="1">The sequence shown here is derived from an EMBL/GenBank/DDBJ whole genome shotgun (WGS) entry which is preliminary data.</text>
</comment>
<keyword evidence="2" id="KW-1185">Reference proteome</keyword>